<dbReference type="InterPro" id="IPR002509">
    <property type="entry name" value="NODB_dom"/>
</dbReference>
<dbReference type="Pfam" id="PF01522">
    <property type="entry name" value="Polysacc_deac_1"/>
    <property type="match status" value="1"/>
</dbReference>
<dbReference type="PANTHER" id="PTHR10587:SF133">
    <property type="entry name" value="CHITIN DEACETYLASE 1-RELATED"/>
    <property type="match status" value="1"/>
</dbReference>
<gene>
    <name evidence="4" type="ORF">ACFO3G_06070</name>
</gene>
<dbReference type="SUPFAM" id="SSF88713">
    <property type="entry name" value="Glycoside hydrolase/deacetylase"/>
    <property type="match status" value="1"/>
</dbReference>
<dbReference type="InterPro" id="IPR011330">
    <property type="entry name" value="Glyco_hydro/deAcase_b/a-brl"/>
</dbReference>
<dbReference type="RefSeq" id="WP_380078961.1">
    <property type="nucleotide sequence ID" value="NZ_JBHSGO010000179.1"/>
</dbReference>
<reference evidence="5" key="1">
    <citation type="journal article" date="2019" name="Int. J. Syst. Evol. Microbiol.">
        <title>The Global Catalogue of Microorganisms (GCM) 10K type strain sequencing project: providing services to taxonomists for standard genome sequencing and annotation.</title>
        <authorList>
            <consortium name="The Broad Institute Genomics Platform"/>
            <consortium name="The Broad Institute Genome Sequencing Center for Infectious Disease"/>
            <person name="Wu L."/>
            <person name="Ma J."/>
        </authorList>
    </citation>
    <scope>NUCLEOTIDE SEQUENCE [LARGE SCALE GENOMIC DNA]</scope>
    <source>
        <strain evidence="5">CGMCC 4.7357</strain>
    </source>
</reference>
<dbReference type="CDD" id="cd10959">
    <property type="entry name" value="CE4_NodB_like_3"/>
    <property type="match status" value="1"/>
</dbReference>
<sequence length="212" mass="24992">MWYRALIPGARWRIPARQGKSIYLTFDDGPIPEVTPWVLDKLDELGVKATFFCVADNVRRYPDLFQEIIDRGHQVGNHTYHHIQALFMSNKKYLEDVMEADKLIGSRYFRPPHGHLRLSQVRNLSNYFDIVMWDVVTRDYNAKLTPVEVFSYIEKYVRNGSIIVFHDSLKAEKNMRHVMPKAVEWLKSEGYRFLRIGDDVDPLSSFRWPISK</sequence>
<evidence type="ECO:0000259" key="3">
    <source>
        <dbReference type="PROSITE" id="PS51677"/>
    </source>
</evidence>
<dbReference type="PROSITE" id="PS51677">
    <property type="entry name" value="NODB"/>
    <property type="match status" value="1"/>
</dbReference>
<feature type="domain" description="NodB homology" evidence="3">
    <location>
        <begin position="20"/>
        <end position="194"/>
    </location>
</feature>
<accession>A0ABV9K846</accession>
<evidence type="ECO:0000256" key="2">
    <source>
        <dbReference type="ARBA" id="ARBA00022801"/>
    </source>
</evidence>
<name>A0ABV9K846_9PORP</name>
<keyword evidence="5" id="KW-1185">Reference proteome</keyword>
<dbReference type="EMBL" id="JBHSGO010000179">
    <property type="protein sequence ID" value="MFC4666161.1"/>
    <property type="molecule type" value="Genomic_DNA"/>
</dbReference>
<proteinExistence type="predicted"/>
<comment type="caution">
    <text evidence="4">The sequence shown here is derived from an EMBL/GenBank/DDBJ whole genome shotgun (WGS) entry which is preliminary data.</text>
</comment>
<organism evidence="4 5">
    <name type="scientific">Falsiporphyromonas endometrii</name>
    <dbReference type="NCBI Taxonomy" id="1387297"/>
    <lineage>
        <taxon>Bacteria</taxon>
        <taxon>Pseudomonadati</taxon>
        <taxon>Bacteroidota</taxon>
        <taxon>Bacteroidia</taxon>
        <taxon>Bacteroidales</taxon>
        <taxon>Porphyromonadaceae</taxon>
        <taxon>Falsiporphyromonas</taxon>
    </lineage>
</organism>
<evidence type="ECO:0000256" key="1">
    <source>
        <dbReference type="ARBA" id="ARBA00022723"/>
    </source>
</evidence>
<dbReference type="PANTHER" id="PTHR10587">
    <property type="entry name" value="GLYCOSYL TRANSFERASE-RELATED"/>
    <property type="match status" value="1"/>
</dbReference>
<dbReference type="InterPro" id="IPR050248">
    <property type="entry name" value="Polysacc_deacetylase_ArnD"/>
</dbReference>
<dbReference type="Gene3D" id="3.20.20.370">
    <property type="entry name" value="Glycoside hydrolase/deacetylase"/>
    <property type="match status" value="1"/>
</dbReference>
<dbReference type="Proteomes" id="UP001596020">
    <property type="component" value="Unassembled WGS sequence"/>
</dbReference>
<protein>
    <submittedName>
        <fullName evidence="4">Polysaccharide deacetylase family protein</fullName>
    </submittedName>
</protein>
<evidence type="ECO:0000313" key="4">
    <source>
        <dbReference type="EMBL" id="MFC4666161.1"/>
    </source>
</evidence>
<evidence type="ECO:0000313" key="5">
    <source>
        <dbReference type="Proteomes" id="UP001596020"/>
    </source>
</evidence>
<keyword evidence="1" id="KW-0479">Metal-binding</keyword>
<keyword evidence="2" id="KW-0378">Hydrolase</keyword>